<proteinExistence type="predicted"/>
<comment type="caution">
    <text evidence="1">The sequence shown here is derived from an EMBL/GenBank/DDBJ whole genome shotgun (WGS) entry which is preliminary data.</text>
</comment>
<evidence type="ECO:0000313" key="2">
    <source>
        <dbReference type="Proteomes" id="UP000746741"/>
    </source>
</evidence>
<reference evidence="1 2" key="1">
    <citation type="submission" date="2020-02" db="EMBL/GenBank/DDBJ databases">
        <authorList>
            <person name="Sun Q."/>
            <person name="Inoue M."/>
        </authorList>
    </citation>
    <scope>NUCLEOTIDE SEQUENCE [LARGE SCALE GENOMIC DNA]</scope>
    <source>
        <strain evidence="1 2">KCTC 22478</strain>
    </source>
</reference>
<keyword evidence="2" id="KW-1185">Reference proteome</keyword>
<dbReference type="Proteomes" id="UP000746741">
    <property type="component" value="Unassembled WGS sequence"/>
</dbReference>
<name>A0ABX1EIV7_9PROT</name>
<sequence length="70" mass="7577">MGIAAAIGARYLHLAELQSMVLLHRVAVAGAAHENQSRLAADLKRDLRWWEARLAEREAAMRGAEAGASP</sequence>
<evidence type="ECO:0000313" key="1">
    <source>
        <dbReference type="EMBL" id="NKE16713.1"/>
    </source>
</evidence>
<dbReference type="EMBL" id="JAAVUP010000002">
    <property type="protein sequence ID" value="NKE16713.1"/>
    <property type="molecule type" value="Genomic_DNA"/>
</dbReference>
<protein>
    <submittedName>
        <fullName evidence="1">Uncharacterized protein</fullName>
    </submittedName>
</protein>
<accession>A0ABX1EIV7</accession>
<gene>
    <name evidence="1" type="ORF">GWK15_07150</name>
</gene>
<organism evidence="1 2">
    <name type="scientific">Neoroseomonas oryzicola</name>
    <dbReference type="NCBI Taxonomy" id="535904"/>
    <lineage>
        <taxon>Bacteria</taxon>
        <taxon>Pseudomonadati</taxon>
        <taxon>Pseudomonadota</taxon>
        <taxon>Alphaproteobacteria</taxon>
        <taxon>Acetobacterales</taxon>
        <taxon>Acetobacteraceae</taxon>
        <taxon>Neoroseomonas</taxon>
    </lineage>
</organism>